<protein>
    <recommendedName>
        <fullName evidence="3">Glycosyl hydrolase family 13 catalytic domain-containing protein</fullName>
    </recommendedName>
</protein>
<name>K9EEM9_9ACTO</name>
<keyword evidence="2" id="KW-0326">Glycosidase</keyword>
<dbReference type="eggNOG" id="COG0366">
    <property type="taxonomic scope" value="Bacteria"/>
</dbReference>
<evidence type="ECO:0000259" key="3">
    <source>
        <dbReference type="SMART" id="SM00642"/>
    </source>
</evidence>
<dbReference type="PANTHER" id="PTHR10357">
    <property type="entry name" value="ALPHA-AMYLASE FAMILY MEMBER"/>
    <property type="match status" value="1"/>
</dbReference>
<gene>
    <name evidence="4" type="ORF">HMPREF9233_00481</name>
</gene>
<dbReference type="Pfam" id="PF00128">
    <property type="entry name" value="Alpha-amylase"/>
    <property type="match status" value="2"/>
</dbReference>
<dbReference type="AlphaFoldDB" id="K9EEM9"/>
<feature type="domain" description="Glycosyl hydrolase family 13 catalytic" evidence="3">
    <location>
        <begin position="10"/>
        <end position="342"/>
    </location>
</feature>
<dbReference type="STRING" id="202789.GCA_001457435_01653"/>
<dbReference type="InterPro" id="IPR017853">
    <property type="entry name" value="GH"/>
</dbReference>
<dbReference type="InterPro" id="IPR006047">
    <property type="entry name" value="GH13_cat_dom"/>
</dbReference>
<dbReference type="SMART" id="SM00642">
    <property type="entry name" value="Aamy"/>
    <property type="match status" value="1"/>
</dbReference>
<accession>K9EEM9</accession>
<comment type="caution">
    <text evidence="4">The sequence shown here is derived from an EMBL/GenBank/DDBJ whole genome shotgun (WGS) entry which is preliminary data.</text>
</comment>
<dbReference type="RefSeq" id="WP_007000698.1">
    <property type="nucleotide sequence ID" value="NZ_JH992955.1"/>
</dbReference>
<keyword evidence="1" id="KW-0378">Hydrolase</keyword>
<keyword evidence="5" id="KW-1185">Reference proteome</keyword>
<dbReference type="CDD" id="cd11354">
    <property type="entry name" value="AmyAc_bac_CMD_like"/>
    <property type="match status" value="1"/>
</dbReference>
<reference evidence="4 5" key="1">
    <citation type="submission" date="2012-09" db="EMBL/GenBank/DDBJ databases">
        <title>The Genome Sequence of Actinobaculum massiliae ACS-171-V-COL2.</title>
        <authorList>
            <consortium name="The Broad Institute Genome Sequencing Platform"/>
            <person name="Earl A."/>
            <person name="Ward D."/>
            <person name="Feldgarden M."/>
            <person name="Gevers D."/>
            <person name="Saerens B."/>
            <person name="Vaneechoutte M."/>
            <person name="Walker B."/>
            <person name="Young S.K."/>
            <person name="Zeng Q."/>
            <person name="Gargeya S."/>
            <person name="Fitzgerald M."/>
            <person name="Haas B."/>
            <person name="Abouelleil A."/>
            <person name="Alvarado L."/>
            <person name="Arachchi H.M."/>
            <person name="Berlin A."/>
            <person name="Chapman S.B."/>
            <person name="Goldberg J."/>
            <person name="Griggs A."/>
            <person name="Gujja S."/>
            <person name="Hansen M."/>
            <person name="Howarth C."/>
            <person name="Imamovic A."/>
            <person name="Larimer J."/>
            <person name="McCowen C."/>
            <person name="Montmayeur A."/>
            <person name="Murphy C."/>
            <person name="Neiman D."/>
            <person name="Pearson M."/>
            <person name="Priest M."/>
            <person name="Roberts A."/>
            <person name="Saif S."/>
            <person name="Shea T."/>
            <person name="Sisk P."/>
            <person name="Sykes S."/>
            <person name="Wortman J."/>
            <person name="Nusbaum C."/>
            <person name="Birren B."/>
        </authorList>
    </citation>
    <scope>NUCLEOTIDE SEQUENCE [LARGE SCALE GENOMIC DNA]</scope>
    <source>
        <strain evidence="5">ACS-171-V-Col2</strain>
    </source>
</reference>
<dbReference type="SUPFAM" id="SSF51445">
    <property type="entry name" value="(Trans)glycosidases"/>
    <property type="match status" value="1"/>
</dbReference>
<dbReference type="EMBL" id="AGWL01000002">
    <property type="protein sequence ID" value="EKU95694.1"/>
    <property type="molecule type" value="Genomic_DNA"/>
</dbReference>
<evidence type="ECO:0000256" key="1">
    <source>
        <dbReference type="ARBA" id="ARBA00022801"/>
    </source>
</evidence>
<dbReference type="Proteomes" id="UP000009888">
    <property type="component" value="Unassembled WGS sequence"/>
</dbReference>
<organism evidence="4 5">
    <name type="scientific">Actinobaculum massiliense ACS-171-V-Col2</name>
    <dbReference type="NCBI Taxonomy" id="883066"/>
    <lineage>
        <taxon>Bacteria</taxon>
        <taxon>Bacillati</taxon>
        <taxon>Actinomycetota</taxon>
        <taxon>Actinomycetes</taxon>
        <taxon>Actinomycetales</taxon>
        <taxon>Actinomycetaceae</taxon>
        <taxon>Actinobaculum</taxon>
    </lineage>
</organism>
<dbReference type="GO" id="GO:0005975">
    <property type="term" value="P:carbohydrate metabolic process"/>
    <property type="evidence" value="ECO:0007669"/>
    <property type="project" value="InterPro"/>
</dbReference>
<evidence type="ECO:0000313" key="4">
    <source>
        <dbReference type="EMBL" id="EKU95694.1"/>
    </source>
</evidence>
<dbReference type="GO" id="GO:0016798">
    <property type="term" value="F:hydrolase activity, acting on glycosyl bonds"/>
    <property type="evidence" value="ECO:0007669"/>
    <property type="project" value="UniProtKB-KW"/>
</dbReference>
<dbReference type="HOGENOM" id="CLU_006462_6_5_11"/>
<dbReference type="PATRIC" id="fig|883066.3.peg.502"/>
<proteinExistence type="predicted"/>
<evidence type="ECO:0000256" key="2">
    <source>
        <dbReference type="ARBA" id="ARBA00023295"/>
    </source>
</evidence>
<evidence type="ECO:0000313" key="5">
    <source>
        <dbReference type="Proteomes" id="UP000009888"/>
    </source>
</evidence>
<sequence>MNTQQMLSSTVWWHVFPLGACGAPVRDFDPASAPVARLPRLEPWLDYIIQLGANGLLLGPVFASVSHGYDTLDHFRLDPRLGTNADLERLVALANQKGIHVMLDGVFNHVSREHPRVEELGLRNADGTLHSWEGHGELITLDHSKPEVRELVVEAMKFWLQRGIAGWRLDVAYAVPTDFWREVLGEVRSAYPDVLFLGEVIHGDYADFVEQSTVDTLTQYELWKSIQSSIQSANFWELDWNLQRHAQFVEHFVPNTFIGNHDVTRIANELGEEGAILAAAILLTLPGMPSIYYGDEQGFRGEKLSGFSSDDQLRPPLPPAPENLSELGKHIENIYRGLIGVRRQHPWIANGILEVLDKDNPRITYRVAERASRSAISVAVEVEPFYRVTVTDETTGAVLFGWKGTQPRGGAIDGEAQNTGN</sequence>
<dbReference type="Gene3D" id="3.20.20.80">
    <property type="entry name" value="Glycosidases"/>
    <property type="match status" value="2"/>
</dbReference>
<dbReference type="PANTHER" id="PTHR10357:SF210">
    <property type="entry name" value="MALTODEXTRIN GLUCOSIDASE"/>
    <property type="match status" value="1"/>
</dbReference>